<evidence type="ECO:0000313" key="3">
    <source>
        <dbReference type="Proteomes" id="UP000002432"/>
    </source>
</evidence>
<dbReference type="EnsemblBacteria" id="ABF43613">
    <property type="protein sequence ID" value="ABF43613"/>
    <property type="gene ID" value="Acid345_4613"/>
</dbReference>
<accession>Q1IHN7</accession>
<dbReference type="RefSeq" id="WP_011525410.1">
    <property type="nucleotide sequence ID" value="NC_008009.1"/>
</dbReference>
<dbReference type="eggNOG" id="ENOG502ZSTA">
    <property type="taxonomic scope" value="Bacteria"/>
</dbReference>
<dbReference type="STRING" id="204669.Acid345_4613"/>
<evidence type="ECO:0000256" key="1">
    <source>
        <dbReference type="SAM" id="MobiDB-lite"/>
    </source>
</evidence>
<keyword evidence="3" id="KW-1185">Reference proteome</keyword>
<dbReference type="OrthoDB" id="105016at2"/>
<dbReference type="EMBL" id="CP000360">
    <property type="protein sequence ID" value="ABF43613.1"/>
    <property type="molecule type" value="Genomic_DNA"/>
</dbReference>
<dbReference type="AlphaFoldDB" id="Q1IHN7"/>
<organism evidence="2 3">
    <name type="scientific">Koribacter versatilis (strain Ellin345)</name>
    <dbReference type="NCBI Taxonomy" id="204669"/>
    <lineage>
        <taxon>Bacteria</taxon>
        <taxon>Pseudomonadati</taxon>
        <taxon>Acidobacteriota</taxon>
        <taxon>Terriglobia</taxon>
        <taxon>Terriglobales</taxon>
        <taxon>Candidatus Korobacteraceae</taxon>
        <taxon>Candidatus Korobacter</taxon>
    </lineage>
</organism>
<feature type="region of interest" description="Disordered" evidence="1">
    <location>
        <begin position="228"/>
        <end position="253"/>
    </location>
</feature>
<protein>
    <submittedName>
        <fullName evidence="2">Uncharacterized protein</fullName>
    </submittedName>
</protein>
<reference evidence="2 3" key="1">
    <citation type="journal article" date="2009" name="Appl. Environ. Microbiol.">
        <title>Three genomes from the phylum Acidobacteria provide insight into the lifestyles of these microorganisms in soils.</title>
        <authorList>
            <person name="Ward N.L."/>
            <person name="Challacombe J.F."/>
            <person name="Janssen P.H."/>
            <person name="Henrissat B."/>
            <person name="Coutinho P.M."/>
            <person name="Wu M."/>
            <person name="Xie G."/>
            <person name="Haft D.H."/>
            <person name="Sait M."/>
            <person name="Badger J."/>
            <person name="Barabote R.D."/>
            <person name="Bradley B."/>
            <person name="Brettin T.S."/>
            <person name="Brinkac L.M."/>
            <person name="Bruce D."/>
            <person name="Creasy T."/>
            <person name="Daugherty S.C."/>
            <person name="Davidsen T.M."/>
            <person name="DeBoy R.T."/>
            <person name="Detter J.C."/>
            <person name="Dodson R.J."/>
            <person name="Durkin A.S."/>
            <person name="Ganapathy A."/>
            <person name="Gwinn-Giglio M."/>
            <person name="Han C.S."/>
            <person name="Khouri H."/>
            <person name="Kiss H."/>
            <person name="Kothari S.P."/>
            <person name="Madupu R."/>
            <person name="Nelson K.E."/>
            <person name="Nelson W.C."/>
            <person name="Paulsen I."/>
            <person name="Penn K."/>
            <person name="Ren Q."/>
            <person name="Rosovitz M.J."/>
            <person name="Selengut J.D."/>
            <person name="Shrivastava S."/>
            <person name="Sullivan S.A."/>
            <person name="Tapia R."/>
            <person name="Thompson L.S."/>
            <person name="Watkins K.L."/>
            <person name="Yang Q."/>
            <person name="Yu C."/>
            <person name="Zafar N."/>
            <person name="Zhou L."/>
            <person name="Kuske C.R."/>
        </authorList>
    </citation>
    <scope>NUCLEOTIDE SEQUENCE [LARGE SCALE GENOMIC DNA]</scope>
    <source>
        <strain evidence="2 3">Ellin345</strain>
    </source>
</reference>
<dbReference type="Proteomes" id="UP000002432">
    <property type="component" value="Chromosome"/>
</dbReference>
<name>Q1IHN7_KORVE</name>
<dbReference type="KEGG" id="aba:Acid345_4613"/>
<evidence type="ECO:0000313" key="2">
    <source>
        <dbReference type="EMBL" id="ABF43613.1"/>
    </source>
</evidence>
<sequence>MKKLQRITEAEVINDFLQNEFYQGEFHHDRDRFEDLVLNADTTSERDNAIRRALLFRRRGHMWRELPDDTQWWQIDVEPEDMKHIRVFPRAQWRKVSNGSFLISDIVQRIKTQRFRGQTRGFVAKIQSLSYRLRVSKDDSSVMLIGIDEQHPLTILEGNHRLTAALLASPALLQQRFKIFCGLSPRMAESCWYETNLPNLWRYAKNRARNFTYDKDADVELVEKQFAQQGQNSHPNLAASSAAAARPYSESTK</sequence>
<proteinExistence type="predicted"/>
<dbReference type="HOGENOM" id="CLU_1097460_0_0_0"/>
<gene>
    <name evidence="2" type="ordered locus">Acid345_4613</name>
</gene>